<evidence type="ECO:0000256" key="1">
    <source>
        <dbReference type="SAM" id="SignalP"/>
    </source>
</evidence>
<reference evidence="2 3" key="1">
    <citation type="submission" date="2016-08" db="EMBL/GenBank/DDBJ databases">
        <title>Evolution of the type three secretion system and type three effector repertoires in Xanthomonas.</title>
        <authorList>
            <person name="Merda D."/>
            <person name="Briand M."/>
            <person name="Bosis E."/>
            <person name="Rousseau C."/>
            <person name="Portier P."/>
            <person name="Jacques M.-A."/>
            <person name="Fischer-Le Saux M."/>
        </authorList>
    </citation>
    <scope>NUCLEOTIDE SEQUENCE [LARGE SCALE GENOMIC DNA]</scope>
    <source>
        <strain evidence="2 3">CFBP 4691</strain>
    </source>
</reference>
<feature type="chain" id="PRO_5015492343" evidence="1">
    <location>
        <begin position="33"/>
        <end position="316"/>
    </location>
</feature>
<name>A0A2S6ZHH1_9XANT</name>
<feature type="signal peptide" evidence="1">
    <location>
        <begin position="1"/>
        <end position="32"/>
    </location>
</feature>
<protein>
    <submittedName>
        <fullName evidence="2">Uncharacterized protein</fullName>
    </submittedName>
</protein>
<dbReference type="OrthoDB" id="6194714at2"/>
<dbReference type="RefSeq" id="WP_128419685.1">
    <property type="nucleotide sequence ID" value="NZ_CP049017.1"/>
</dbReference>
<dbReference type="PROSITE" id="PS51257">
    <property type="entry name" value="PROKAR_LIPOPROTEIN"/>
    <property type="match status" value="1"/>
</dbReference>
<sequence length="316" mass="33880">MPPRPISVKSLCAAPAAALLALALIGCKRAPADLPGASAEPAAAVRDLARTLQRDDLVGYARAAVTPAQYQRLQQAWREDRSRWPLTELPLAERLPQVLDTLSAADAERQLQRAFDAQFGGQTASLRQAAHSLGLFGVQYLRNQGDYTPQQRGHYMQLVQALSGWAAHAPLAERKRAQAAIARLSAAARRTGLRRDADLRRLGMEPSLQRLGLFLGALKAVLAGYGLDLDASVRELRTGLVSQQGDQAVVRIQYPLGSARIDTTAVLVRRQGRWYLRETLHEVDTLLAAAAAAAPLAAPAAAPAAPAADPAPPAKR</sequence>
<accession>A0A2S6ZHH1</accession>
<organism evidence="2 3">
    <name type="scientific">Xanthomonas theicola</name>
    <dbReference type="NCBI Taxonomy" id="56464"/>
    <lineage>
        <taxon>Bacteria</taxon>
        <taxon>Pseudomonadati</taxon>
        <taxon>Pseudomonadota</taxon>
        <taxon>Gammaproteobacteria</taxon>
        <taxon>Lysobacterales</taxon>
        <taxon>Lysobacteraceae</taxon>
        <taxon>Xanthomonas</taxon>
    </lineage>
</organism>
<dbReference type="EMBL" id="MIGX01000021">
    <property type="protein sequence ID" value="PPT91701.1"/>
    <property type="molecule type" value="Genomic_DNA"/>
</dbReference>
<keyword evidence="3" id="KW-1185">Reference proteome</keyword>
<evidence type="ECO:0000313" key="3">
    <source>
        <dbReference type="Proteomes" id="UP000239898"/>
    </source>
</evidence>
<comment type="caution">
    <text evidence="2">The sequence shown here is derived from an EMBL/GenBank/DDBJ whole genome shotgun (WGS) entry which is preliminary data.</text>
</comment>
<keyword evidence="1" id="KW-0732">Signal</keyword>
<evidence type="ECO:0000313" key="2">
    <source>
        <dbReference type="EMBL" id="PPT91701.1"/>
    </source>
</evidence>
<dbReference type="AlphaFoldDB" id="A0A2S6ZHH1"/>
<gene>
    <name evidence="2" type="ORF">XthCFBP4691_06600</name>
</gene>
<proteinExistence type="predicted"/>
<dbReference type="Proteomes" id="UP000239898">
    <property type="component" value="Unassembled WGS sequence"/>
</dbReference>